<organism evidence="1 2">
    <name type="scientific">Populus alba x Populus x berolinensis</name>
    <dbReference type="NCBI Taxonomy" id="444605"/>
    <lineage>
        <taxon>Eukaryota</taxon>
        <taxon>Viridiplantae</taxon>
        <taxon>Streptophyta</taxon>
        <taxon>Embryophyta</taxon>
        <taxon>Tracheophyta</taxon>
        <taxon>Spermatophyta</taxon>
        <taxon>Magnoliopsida</taxon>
        <taxon>eudicotyledons</taxon>
        <taxon>Gunneridae</taxon>
        <taxon>Pentapetalae</taxon>
        <taxon>rosids</taxon>
        <taxon>fabids</taxon>
        <taxon>Malpighiales</taxon>
        <taxon>Salicaceae</taxon>
        <taxon>Saliceae</taxon>
        <taxon>Populus</taxon>
    </lineage>
</organism>
<protein>
    <submittedName>
        <fullName evidence="1">Uncharacterized protein</fullName>
    </submittedName>
</protein>
<evidence type="ECO:0000313" key="1">
    <source>
        <dbReference type="EMBL" id="KAJ6980130.1"/>
    </source>
</evidence>
<comment type="caution">
    <text evidence="1">The sequence shown here is derived from an EMBL/GenBank/DDBJ whole genome shotgun (WGS) entry which is preliminary data.</text>
</comment>
<accession>A0AAD6M7X8</accession>
<sequence>MDLLKEADMLWCQSSSMAIEQNHDLKELADQVPTDKGRYQRFSKDRGPTWMHVLFAFCRHIWRISCLLVSIRDWSSAC</sequence>
<dbReference type="AlphaFoldDB" id="A0AAD6M7X8"/>
<dbReference type="Proteomes" id="UP001164929">
    <property type="component" value="Chromosome 11"/>
</dbReference>
<keyword evidence="2" id="KW-1185">Reference proteome</keyword>
<name>A0AAD6M7X8_9ROSI</name>
<dbReference type="EMBL" id="JAQIZT010000011">
    <property type="protein sequence ID" value="KAJ6980130.1"/>
    <property type="molecule type" value="Genomic_DNA"/>
</dbReference>
<gene>
    <name evidence="1" type="ORF">NC653_028070</name>
</gene>
<evidence type="ECO:0000313" key="2">
    <source>
        <dbReference type="Proteomes" id="UP001164929"/>
    </source>
</evidence>
<reference evidence="1" key="1">
    <citation type="journal article" date="2023" name="Mol. Ecol. Resour.">
        <title>Chromosome-level genome assembly of a triploid poplar Populus alba 'Berolinensis'.</title>
        <authorList>
            <person name="Chen S."/>
            <person name="Yu Y."/>
            <person name="Wang X."/>
            <person name="Wang S."/>
            <person name="Zhang T."/>
            <person name="Zhou Y."/>
            <person name="He R."/>
            <person name="Meng N."/>
            <person name="Wang Y."/>
            <person name="Liu W."/>
            <person name="Liu Z."/>
            <person name="Liu J."/>
            <person name="Guo Q."/>
            <person name="Huang H."/>
            <person name="Sederoff R.R."/>
            <person name="Wang G."/>
            <person name="Qu G."/>
            <person name="Chen S."/>
        </authorList>
    </citation>
    <scope>NUCLEOTIDE SEQUENCE</scope>
    <source>
        <strain evidence="1">SC-2020</strain>
    </source>
</reference>
<proteinExistence type="predicted"/>